<reference evidence="2 3" key="1">
    <citation type="submission" date="2019-10" db="EMBL/GenBank/DDBJ databases">
        <authorList>
            <person name="Palmer J.M."/>
        </authorList>
    </citation>
    <scope>NUCLEOTIDE SEQUENCE [LARGE SCALE GENOMIC DNA]</scope>
    <source>
        <strain evidence="2 3">TWF730</strain>
    </source>
</reference>
<accession>A0AAV9U367</accession>
<name>A0AAV9U367_9PEZI</name>
<proteinExistence type="predicted"/>
<feature type="compositionally biased region" description="Polar residues" evidence="1">
    <location>
        <begin position="138"/>
        <end position="150"/>
    </location>
</feature>
<feature type="compositionally biased region" description="Low complexity" evidence="1">
    <location>
        <begin position="117"/>
        <end position="137"/>
    </location>
</feature>
<dbReference type="Proteomes" id="UP001373714">
    <property type="component" value="Unassembled WGS sequence"/>
</dbReference>
<gene>
    <name evidence="2" type="ORF">TWF730_003721</name>
</gene>
<evidence type="ECO:0000313" key="2">
    <source>
        <dbReference type="EMBL" id="KAK6334507.1"/>
    </source>
</evidence>
<evidence type="ECO:0000313" key="3">
    <source>
        <dbReference type="Proteomes" id="UP001373714"/>
    </source>
</evidence>
<sequence length="150" mass="16535">MCKTHKGIFCCKHQVVDNTKQCQKPHQCKNALKVQYNIAEKCSRCKYGENDVERDKAAMKKRRVVFMSHQHFETEDGPRECEIEVVPCTGGMSTNLGLTKKKEKRAQEAERAPNKASSSTGPTGRPSRGGSSSRGSSANEAQDNGNCALT</sequence>
<protein>
    <submittedName>
        <fullName evidence="2">Uncharacterized protein</fullName>
    </submittedName>
</protein>
<dbReference type="EMBL" id="JAVHNS010000015">
    <property type="protein sequence ID" value="KAK6334507.1"/>
    <property type="molecule type" value="Genomic_DNA"/>
</dbReference>
<comment type="caution">
    <text evidence="2">The sequence shown here is derived from an EMBL/GenBank/DDBJ whole genome shotgun (WGS) entry which is preliminary data.</text>
</comment>
<dbReference type="AlphaFoldDB" id="A0AAV9U367"/>
<keyword evidence="3" id="KW-1185">Reference proteome</keyword>
<evidence type="ECO:0000256" key="1">
    <source>
        <dbReference type="SAM" id="MobiDB-lite"/>
    </source>
</evidence>
<organism evidence="2 3">
    <name type="scientific">Orbilia blumenaviensis</name>
    <dbReference type="NCBI Taxonomy" id="1796055"/>
    <lineage>
        <taxon>Eukaryota</taxon>
        <taxon>Fungi</taxon>
        <taxon>Dikarya</taxon>
        <taxon>Ascomycota</taxon>
        <taxon>Pezizomycotina</taxon>
        <taxon>Orbiliomycetes</taxon>
        <taxon>Orbiliales</taxon>
        <taxon>Orbiliaceae</taxon>
        <taxon>Orbilia</taxon>
    </lineage>
</organism>
<feature type="region of interest" description="Disordered" evidence="1">
    <location>
        <begin position="89"/>
        <end position="150"/>
    </location>
</feature>